<dbReference type="AlphaFoldDB" id="A0AAD3P9T5"/>
<protein>
    <submittedName>
        <fullName evidence="2">Uncharacterized protein</fullName>
    </submittedName>
</protein>
<feature type="compositionally biased region" description="Polar residues" evidence="1">
    <location>
        <begin position="179"/>
        <end position="188"/>
    </location>
</feature>
<organism evidence="2 3">
    <name type="scientific">Nepenthes gracilis</name>
    <name type="common">Slender pitcher plant</name>
    <dbReference type="NCBI Taxonomy" id="150966"/>
    <lineage>
        <taxon>Eukaryota</taxon>
        <taxon>Viridiplantae</taxon>
        <taxon>Streptophyta</taxon>
        <taxon>Embryophyta</taxon>
        <taxon>Tracheophyta</taxon>
        <taxon>Spermatophyta</taxon>
        <taxon>Magnoliopsida</taxon>
        <taxon>eudicotyledons</taxon>
        <taxon>Gunneridae</taxon>
        <taxon>Pentapetalae</taxon>
        <taxon>Caryophyllales</taxon>
        <taxon>Nepenthaceae</taxon>
        <taxon>Nepenthes</taxon>
    </lineage>
</organism>
<feature type="region of interest" description="Disordered" evidence="1">
    <location>
        <begin position="179"/>
        <end position="226"/>
    </location>
</feature>
<dbReference type="EMBL" id="BSYO01000002">
    <property type="protein sequence ID" value="GMH00744.1"/>
    <property type="molecule type" value="Genomic_DNA"/>
</dbReference>
<proteinExistence type="predicted"/>
<evidence type="ECO:0000313" key="3">
    <source>
        <dbReference type="Proteomes" id="UP001279734"/>
    </source>
</evidence>
<sequence>MQRPISRYQSSSFAEILCRGIDVALRDFWWVVEQAGGPVLDPPDPMICVDLGLPSIYLTHHNGYSFDTSTNWVMVPESDWSRVSPSDGLSLGYSRGITLRPECGSFSAGFLAACKVSAGWSPLDFLMEYDSGLAFAADGEGQALALCWRQLASAAIWLFFEPIVPSCCCWPSDGSSSKSGTLQAQGRNANPPAKLKCSSGTAPEHSTYQQAKLQQHHHELQNSRMPQIKELIARQQPLQERQLRLQPSEALCKWSNTKLPP</sequence>
<dbReference type="Proteomes" id="UP001279734">
    <property type="component" value="Unassembled WGS sequence"/>
</dbReference>
<evidence type="ECO:0000313" key="2">
    <source>
        <dbReference type="EMBL" id="GMH00744.1"/>
    </source>
</evidence>
<gene>
    <name evidence="2" type="ORF">Nepgr_002583</name>
</gene>
<keyword evidence="3" id="KW-1185">Reference proteome</keyword>
<name>A0AAD3P9T5_NEPGR</name>
<reference evidence="2" key="1">
    <citation type="submission" date="2023-05" db="EMBL/GenBank/DDBJ databases">
        <title>Nepenthes gracilis genome sequencing.</title>
        <authorList>
            <person name="Fukushima K."/>
        </authorList>
    </citation>
    <scope>NUCLEOTIDE SEQUENCE</scope>
    <source>
        <strain evidence="2">SING2019-196</strain>
    </source>
</reference>
<evidence type="ECO:0000256" key="1">
    <source>
        <dbReference type="SAM" id="MobiDB-lite"/>
    </source>
</evidence>
<accession>A0AAD3P9T5</accession>
<comment type="caution">
    <text evidence="2">The sequence shown here is derived from an EMBL/GenBank/DDBJ whole genome shotgun (WGS) entry which is preliminary data.</text>
</comment>
<feature type="compositionally biased region" description="Polar residues" evidence="1">
    <location>
        <begin position="198"/>
        <end position="213"/>
    </location>
</feature>